<protein>
    <submittedName>
        <fullName evidence="1">Uncharacterized protein</fullName>
    </submittedName>
</protein>
<gene>
    <name evidence="1" type="ORF">J2I48_26490</name>
</gene>
<accession>A0A939G8V4</accession>
<dbReference type="AlphaFoldDB" id="A0A939G8V4"/>
<sequence>MKKFKNTYGQAYATADTEKKLLFRATLITAGKRDQIDYMGRFQDTWQFATVLGLVPDAIATAAREHLIDSNDNALSRLQTLKMA</sequence>
<dbReference type="RefSeq" id="WP_207338553.1">
    <property type="nucleotide sequence ID" value="NZ_JAFMYU010000034.1"/>
</dbReference>
<dbReference type="EMBL" id="JAFMYU010000034">
    <property type="protein sequence ID" value="MBO0934587.1"/>
    <property type="molecule type" value="Genomic_DNA"/>
</dbReference>
<dbReference type="Proteomes" id="UP000664795">
    <property type="component" value="Unassembled WGS sequence"/>
</dbReference>
<evidence type="ECO:0000313" key="2">
    <source>
        <dbReference type="Proteomes" id="UP000664795"/>
    </source>
</evidence>
<comment type="caution">
    <text evidence="1">The sequence shown here is derived from an EMBL/GenBank/DDBJ whole genome shotgun (WGS) entry which is preliminary data.</text>
</comment>
<name>A0A939G8V4_9BACT</name>
<evidence type="ECO:0000313" key="1">
    <source>
        <dbReference type="EMBL" id="MBO0934587.1"/>
    </source>
</evidence>
<keyword evidence="2" id="KW-1185">Reference proteome</keyword>
<reference evidence="1 2" key="1">
    <citation type="submission" date="2021-03" db="EMBL/GenBank/DDBJ databases">
        <title>Fibrella sp. HMF5036 genome sequencing and assembly.</title>
        <authorList>
            <person name="Kang H."/>
            <person name="Kim H."/>
            <person name="Bae S."/>
            <person name="Joh K."/>
        </authorList>
    </citation>
    <scope>NUCLEOTIDE SEQUENCE [LARGE SCALE GENOMIC DNA]</scope>
    <source>
        <strain evidence="1 2">HMF5036</strain>
    </source>
</reference>
<proteinExistence type="predicted"/>
<organism evidence="1 2">
    <name type="scientific">Fibrella aquatilis</name>
    <dbReference type="NCBI Taxonomy" id="2817059"/>
    <lineage>
        <taxon>Bacteria</taxon>
        <taxon>Pseudomonadati</taxon>
        <taxon>Bacteroidota</taxon>
        <taxon>Cytophagia</taxon>
        <taxon>Cytophagales</taxon>
        <taxon>Spirosomataceae</taxon>
        <taxon>Fibrella</taxon>
    </lineage>
</organism>